<proteinExistence type="inferred from homology"/>
<dbReference type="Proteomes" id="UP000653480">
    <property type="component" value="Unassembled WGS sequence"/>
</dbReference>
<evidence type="ECO:0000256" key="2">
    <source>
        <dbReference type="ARBA" id="ARBA00009370"/>
    </source>
</evidence>
<dbReference type="InterPro" id="IPR000223">
    <property type="entry name" value="Pept_S26A_signal_pept_1"/>
</dbReference>
<dbReference type="EMBL" id="BMMN01000017">
    <property type="protein sequence ID" value="GGO28476.1"/>
    <property type="molecule type" value="Genomic_DNA"/>
</dbReference>
<dbReference type="PANTHER" id="PTHR43390:SF1">
    <property type="entry name" value="CHLOROPLAST PROCESSING PEPTIDASE"/>
    <property type="match status" value="1"/>
</dbReference>
<name>A0A8H9LD22_9ACTN</name>
<comment type="caution">
    <text evidence="5">The sequence shown here is derived from an EMBL/GenBank/DDBJ whole genome shotgun (WGS) entry which is preliminary data.</text>
</comment>
<feature type="domain" description="Peptidase S26" evidence="4">
    <location>
        <begin position="110"/>
        <end position="146"/>
    </location>
</feature>
<evidence type="ECO:0000313" key="6">
    <source>
        <dbReference type="Proteomes" id="UP000653480"/>
    </source>
</evidence>
<reference evidence="5" key="1">
    <citation type="journal article" date="2014" name="Int. J. Syst. Evol. Microbiol.">
        <title>Complete genome sequence of Corynebacterium casei LMG S-19264T (=DSM 44701T), isolated from a smear-ripened cheese.</title>
        <authorList>
            <consortium name="US DOE Joint Genome Institute (JGI-PGF)"/>
            <person name="Walter F."/>
            <person name="Albersmeier A."/>
            <person name="Kalinowski J."/>
            <person name="Ruckert C."/>
        </authorList>
    </citation>
    <scope>NUCLEOTIDE SEQUENCE</scope>
    <source>
        <strain evidence="5">CGMCC 4.7138</strain>
    </source>
</reference>
<dbReference type="AlphaFoldDB" id="A0A8H9LD22"/>
<dbReference type="CDD" id="cd06462">
    <property type="entry name" value="Peptidase_S24_S26"/>
    <property type="match status" value="1"/>
</dbReference>
<reference evidence="5" key="2">
    <citation type="submission" date="2020-09" db="EMBL/GenBank/DDBJ databases">
        <authorList>
            <person name="Sun Q."/>
            <person name="Zhou Y."/>
        </authorList>
    </citation>
    <scope>NUCLEOTIDE SEQUENCE</scope>
    <source>
        <strain evidence="5">CGMCC 4.7138</strain>
    </source>
</reference>
<keyword evidence="6" id="KW-1185">Reference proteome</keyword>
<dbReference type="PRINTS" id="PR00727">
    <property type="entry name" value="LEADERPTASE"/>
</dbReference>
<comment type="subcellular location">
    <subcellularLocation>
        <location evidence="1">Cell membrane</location>
        <topology evidence="1">Single-pass type II membrane protein</topology>
    </subcellularLocation>
</comment>
<dbReference type="InterPro" id="IPR036286">
    <property type="entry name" value="LexA/Signal_pep-like_sf"/>
</dbReference>
<dbReference type="GO" id="GO:0004252">
    <property type="term" value="F:serine-type endopeptidase activity"/>
    <property type="evidence" value="ECO:0007669"/>
    <property type="project" value="InterPro"/>
</dbReference>
<evidence type="ECO:0000256" key="1">
    <source>
        <dbReference type="ARBA" id="ARBA00004401"/>
    </source>
</evidence>
<evidence type="ECO:0000313" key="5">
    <source>
        <dbReference type="EMBL" id="GGO28476.1"/>
    </source>
</evidence>
<protein>
    <submittedName>
        <fullName evidence="5">S26 family signal peptidase</fullName>
    </submittedName>
</protein>
<accession>A0A8H9LD22</accession>
<dbReference type="GO" id="GO:0006465">
    <property type="term" value="P:signal peptide processing"/>
    <property type="evidence" value="ECO:0007669"/>
    <property type="project" value="InterPro"/>
</dbReference>
<dbReference type="InterPro" id="IPR019533">
    <property type="entry name" value="Peptidase_S26"/>
</dbReference>
<comment type="similarity">
    <text evidence="2">Belongs to the peptidase S26 family.</text>
</comment>
<dbReference type="GO" id="GO:0005886">
    <property type="term" value="C:plasma membrane"/>
    <property type="evidence" value="ECO:0007669"/>
    <property type="project" value="UniProtKB-SubCell"/>
</dbReference>
<feature type="active site" evidence="3">
    <location>
        <position position="33"/>
    </location>
</feature>
<gene>
    <name evidence="5" type="primary">lepB</name>
    <name evidence="5" type="ORF">GCM10011574_62960</name>
</gene>
<dbReference type="RefSeq" id="WP_142575822.1">
    <property type="nucleotide sequence ID" value="NZ_BMMN01000017.1"/>
</dbReference>
<feature type="active site" evidence="3">
    <location>
        <position position="87"/>
    </location>
</feature>
<feature type="domain" description="Peptidase S26" evidence="4">
    <location>
        <begin position="6"/>
        <end position="97"/>
    </location>
</feature>
<sequence>MQHVVIALLSLAAVAGAVAARRRFVVVRVAGTSMVPTYQPGDRVLIRRGGRAVPRRGQVVVFRRLQPGGAASSGRTSGLRRTEWLIKRVAAMPGDRVPDQVAPGVHAAPGDVVPAGRLVVLGDGPTSRDSRHWGYLPVSEVLGVVIRRLS</sequence>
<evidence type="ECO:0000256" key="3">
    <source>
        <dbReference type="PIRSR" id="PIRSR600223-1"/>
    </source>
</evidence>
<evidence type="ECO:0000259" key="4">
    <source>
        <dbReference type="Pfam" id="PF10502"/>
    </source>
</evidence>
<dbReference type="SUPFAM" id="SSF51306">
    <property type="entry name" value="LexA/Signal peptidase"/>
    <property type="match status" value="1"/>
</dbReference>
<organism evidence="5 6">
    <name type="scientific">Microbispora bryophytorum</name>
    <dbReference type="NCBI Taxonomy" id="1460882"/>
    <lineage>
        <taxon>Bacteria</taxon>
        <taxon>Bacillati</taxon>
        <taxon>Actinomycetota</taxon>
        <taxon>Actinomycetes</taxon>
        <taxon>Streptosporangiales</taxon>
        <taxon>Streptosporangiaceae</taxon>
        <taxon>Microbispora</taxon>
    </lineage>
</organism>
<dbReference type="Pfam" id="PF10502">
    <property type="entry name" value="Peptidase_S26"/>
    <property type="match status" value="2"/>
</dbReference>
<dbReference type="PANTHER" id="PTHR43390">
    <property type="entry name" value="SIGNAL PEPTIDASE I"/>
    <property type="match status" value="1"/>
</dbReference>
<dbReference type="OrthoDB" id="5518017at2"/>
<dbReference type="Gene3D" id="2.10.109.10">
    <property type="entry name" value="Umud Fragment, subunit A"/>
    <property type="match status" value="1"/>
</dbReference>